<dbReference type="SMART" id="SM00304">
    <property type="entry name" value="HAMP"/>
    <property type="match status" value="1"/>
</dbReference>
<dbReference type="CDD" id="cd06225">
    <property type="entry name" value="HAMP"/>
    <property type="match status" value="1"/>
</dbReference>
<accession>A0A163DED2</accession>
<evidence type="ECO:0000256" key="1">
    <source>
        <dbReference type="ARBA" id="ARBA00000085"/>
    </source>
</evidence>
<keyword evidence="8 15" id="KW-0418">Kinase</keyword>
<dbReference type="InterPro" id="IPR005467">
    <property type="entry name" value="His_kinase_dom"/>
</dbReference>
<evidence type="ECO:0000256" key="10">
    <source>
        <dbReference type="ARBA" id="ARBA00023012"/>
    </source>
</evidence>
<dbReference type="SUPFAM" id="SSF47384">
    <property type="entry name" value="Homodimeric domain of signal transducing histidine kinase"/>
    <property type="match status" value="1"/>
</dbReference>
<dbReference type="GO" id="GO:0000155">
    <property type="term" value="F:phosphorelay sensor kinase activity"/>
    <property type="evidence" value="ECO:0007669"/>
    <property type="project" value="InterPro"/>
</dbReference>
<evidence type="ECO:0000256" key="3">
    <source>
        <dbReference type="ARBA" id="ARBA00012438"/>
    </source>
</evidence>
<dbReference type="EMBL" id="LWMH01000003">
    <property type="protein sequence ID" value="KZS43171.1"/>
    <property type="molecule type" value="Genomic_DNA"/>
</dbReference>
<evidence type="ECO:0000256" key="4">
    <source>
        <dbReference type="ARBA" id="ARBA00022475"/>
    </source>
</evidence>
<evidence type="ECO:0000313" key="16">
    <source>
        <dbReference type="Proteomes" id="UP000076796"/>
    </source>
</evidence>
<protein>
    <recommendedName>
        <fullName evidence="3">histidine kinase</fullName>
        <ecNumber evidence="3">2.7.13.3</ecNumber>
    </recommendedName>
</protein>
<evidence type="ECO:0000256" key="8">
    <source>
        <dbReference type="ARBA" id="ARBA00022777"/>
    </source>
</evidence>
<name>A0A163DED2_9BACL</name>
<evidence type="ECO:0000256" key="2">
    <source>
        <dbReference type="ARBA" id="ARBA00004651"/>
    </source>
</evidence>
<sequence>MNWKLWYRKVRLVAWLSLLIMLLSVGWLVWPSNQPTPSSIVNHIRVLTNPIVHTMEKEHTELLLSDAPLRQKLNDWSKETTISLKVVLPDGTMVYDSDHSSLPSLQHIYPRFELDYTLRISDSEPPDYHLAFPLLDAESSALIGYAQFTVPAHVMAAALPASSPVILVPWTLLTLAFLTLLYLFFSIGRRVQRDLVQPIAELKPYAEAILKGDYEQRAEWTSDNEVGELYAVFDLMREEIRNLHMLQAAHNQSHKELISNLSHDLKTPLTTIKAYVDAIREGICPDLPSVMAYLEVVHANTSKMAVLVDDLLLHALRDLEQIAVHPLEQYSSSALEPIFRTMAHYIRTMGVNCEEPSTIPNVLVFIDAVRIEQVIANLVTNALKHTEPGDTITLAVEEQTEWSCLRIIVSDTGSGISPQDMPFIFERYYQGSVPDRTKLAQRHGVGLGLSICKYIMEAHGGTIEFHSKQQQGTTFYLTLPLS</sequence>
<dbReference type="InterPro" id="IPR003661">
    <property type="entry name" value="HisK_dim/P_dom"/>
</dbReference>
<dbReference type="FunFam" id="3.30.565.10:FF:000006">
    <property type="entry name" value="Sensor histidine kinase WalK"/>
    <property type="match status" value="1"/>
</dbReference>
<organism evidence="15 16">
    <name type="scientific">Paenibacillus glucanolyticus</name>
    <dbReference type="NCBI Taxonomy" id="59843"/>
    <lineage>
        <taxon>Bacteria</taxon>
        <taxon>Bacillati</taxon>
        <taxon>Bacillota</taxon>
        <taxon>Bacilli</taxon>
        <taxon>Bacillales</taxon>
        <taxon>Paenibacillaceae</taxon>
        <taxon>Paenibacillus</taxon>
    </lineage>
</organism>
<dbReference type="OrthoDB" id="335833at2"/>
<dbReference type="SMART" id="SM00388">
    <property type="entry name" value="HisKA"/>
    <property type="match status" value="1"/>
</dbReference>
<keyword evidence="11 12" id="KW-0472">Membrane</keyword>
<dbReference type="Pfam" id="PF00672">
    <property type="entry name" value="HAMP"/>
    <property type="match status" value="1"/>
</dbReference>
<dbReference type="AlphaFoldDB" id="A0A163DED2"/>
<keyword evidence="4" id="KW-1003">Cell membrane</keyword>
<evidence type="ECO:0000256" key="9">
    <source>
        <dbReference type="ARBA" id="ARBA00022840"/>
    </source>
</evidence>
<keyword evidence="12" id="KW-1133">Transmembrane helix</keyword>
<comment type="catalytic activity">
    <reaction evidence="1">
        <text>ATP + protein L-histidine = ADP + protein N-phospho-L-histidine.</text>
        <dbReference type="EC" id="2.7.13.3"/>
    </reaction>
</comment>
<dbReference type="Pfam" id="PF00512">
    <property type="entry name" value="HisKA"/>
    <property type="match status" value="1"/>
</dbReference>
<evidence type="ECO:0000259" key="13">
    <source>
        <dbReference type="PROSITE" id="PS50109"/>
    </source>
</evidence>
<keyword evidence="6" id="KW-0808">Transferase</keyword>
<evidence type="ECO:0000256" key="12">
    <source>
        <dbReference type="SAM" id="Phobius"/>
    </source>
</evidence>
<dbReference type="Gene3D" id="6.10.340.10">
    <property type="match status" value="1"/>
</dbReference>
<dbReference type="GO" id="GO:0005524">
    <property type="term" value="F:ATP binding"/>
    <property type="evidence" value="ECO:0007669"/>
    <property type="project" value="UniProtKB-KW"/>
</dbReference>
<feature type="domain" description="HAMP" evidence="14">
    <location>
        <begin position="193"/>
        <end position="245"/>
    </location>
</feature>
<dbReference type="SUPFAM" id="SSF55874">
    <property type="entry name" value="ATPase domain of HSP90 chaperone/DNA topoisomerase II/histidine kinase"/>
    <property type="match status" value="1"/>
</dbReference>
<feature type="transmembrane region" description="Helical" evidence="12">
    <location>
        <begin position="12"/>
        <end position="30"/>
    </location>
</feature>
<dbReference type="InterPro" id="IPR003660">
    <property type="entry name" value="HAMP_dom"/>
</dbReference>
<dbReference type="InterPro" id="IPR003594">
    <property type="entry name" value="HATPase_dom"/>
</dbReference>
<dbReference type="InterPro" id="IPR036097">
    <property type="entry name" value="HisK_dim/P_sf"/>
</dbReference>
<proteinExistence type="predicted"/>
<dbReference type="PANTHER" id="PTHR43547">
    <property type="entry name" value="TWO-COMPONENT HISTIDINE KINASE"/>
    <property type="match status" value="1"/>
</dbReference>
<dbReference type="GO" id="GO:0005886">
    <property type="term" value="C:plasma membrane"/>
    <property type="evidence" value="ECO:0007669"/>
    <property type="project" value="UniProtKB-SubCell"/>
</dbReference>
<keyword evidence="5" id="KW-0597">Phosphoprotein</keyword>
<gene>
    <name evidence="15" type="ORF">AWU65_00680</name>
</gene>
<dbReference type="PROSITE" id="PS50885">
    <property type="entry name" value="HAMP"/>
    <property type="match status" value="1"/>
</dbReference>
<feature type="domain" description="Histidine kinase" evidence="13">
    <location>
        <begin position="260"/>
        <end position="482"/>
    </location>
</feature>
<dbReference type="SUPFAM" id="SSF158472">
    <property type="entry name" value="HAMP domain-like"/>
    <property type="match status" value="1"/>
</dbReference>
<dbReference type="Proteomes" id="UP000076796">
    <property type="component" value="Unassembled WGS sequence"/>
</dbReference>
<evidence type="ECO:0000256" key="7">
    <source>
        <dbReference type="ARBA" id="ARBA00022741"/>
    </source>
</evidence>
<reference evidence="15" key="1">
    <citation type="journal article" date="2016" name="Genome Announc.">
        <title>Draft genomes of two strains of Paenibacillus glucanolyticus with capability to degrade lignocellulose.</title>
        <authorList>
            <person name="Mathews S.L."/>
            <person name="Pawlak J."/>
            <person name="Grunden A.M."/>
        </authorList>
    </citation>
    <scope>NUCLEOTIDE SEQUENCE [LARGE SCALE GENOMIC DNA]</scope>
    <source>
        <strain evidence="15">SLM1</strain>
    </source>
</reference>
<evidence type="ECO:0000259" key="14">
    <source>
        <dbReference type="PROSITE" id="PS50885"/>
    </source>
</evidence>
<dbReference type="GeneID" id="97555262"/>
<comment type="caution">
    <text evidence="15">The sequence shown here is derived from an EMBL/GenBank/DDBJ whole genome shotgun (WGS) entry which is preliminary data.</text>
</comment>
<keyword evidence="10" id="KW-0902">Two-component regulatory system</keyword>
<dbReference type="Pfam" id="PF02518">
    <property type="entry name" value="HATPase_c"/>
    <property type="match status" value="1"/>
</dbReference>
<dbReference type="Gene3D" id="3.30.565.10">
    <property type="entry name" value="Histidine kinase-like ATPase, C-terminal domain"/>
    <property type="match status" value="1"/>
</dbReference>
<dbReference type="InterPro" id="IPR004358">
    <property type="entry name" value="Sig_transdc_His_kin-like_C"/>
</dbReference>
<keyword evidence="12" id="KW-0812">Transmembrane</keyword>
<keyword evidence="7" id="KW-0547">Nucleotide-binding</keyword>
<dbReference type="InterPro" id="IPR036890">
    <property type="entry name" value="HATPase_C_sf"/>
</dbReference>
<dbReference type="CDD" id="cd00075">
    <property type="entry name" value="HATPase"/>
    <property type="match status" value="1"/>
</dbReference>
<evidence type="ECO:0000256" key="11">
    <source>
        <dbReference type="ARBA" id="ARBA00023136"/>
    </source>
</evidence>
<dbReference type="EC" id="2.7.13.3" evidence="3"/>
<dbReference type="CDD" id="cd00082">
    <property type="entry name" value="HisKA"/>
    <property type="match status" value="1"/>
</dbReference>
<keyword evidence="16" id="KW-1185">Reference proteome</keyword>
<evidence type="ECO:0000256" key="6">
    <source>
        <dbReference type="ARBA" id="ARBA00022679"/>
    </source>
</evidence>
<evidence type="ECO:0000256" key="5">
    <source>
        <dbReference type="ARBA" id="ARBA00022553"/>
    </source>
</evidence>
<evidence type="ECO:0000313" key="15">
    <source>
        <dbReference type="EMBL" id="KZS43171.1"/>
    </source>
</evidence>
<dbReference type="PRINTS" id="PR00344">
    <property type="entry name" value="BCTRLSENSOR"/>
</dbReference>
<dbReference type="PANTHER" id="PTHR43547:SF2">
    <property type="entry name" value="HYBRID SIGNAL TRANSDUCTION HISTIDINE KINASE C"/>
    <property type="match status" value="1"/>
</dbReference>
<comment type="subcellular location">
    <subcellularLocation>
        <location evidence="2">Cell membrane</location>
        <topology evidence="2">Multi-pass membrane protein</topology>
    </subcellularLocation>
</comment>
<dbReference type="PROSITE" id="PS50109">
    <property type="entry name" value="HIS_KIN"/>
    <property type="match status" value="1"/>
</dbReference>
<feature type="transmembrane region" description="Helical" evidence="12">
    <location>
        <begin position="165"/>
        <end position="185"/>
    </location>
</feature>
<dbReference type="RefSeq" id="WP_063480633.1">
    <property type="nucleotide sequence ID" value="NZ_CP147845.1"/>
</dbReference>
<dbReference type="Gene3D" id="1.10.287.130">
    <property type="match status" value="1"/>
</dbReference>
<dbReference type="SMART" id="SM00387">
    <property type="entry name" value="HATPase_c"/>
    <property type="match status" value="1"/>
</dbReference>
<keyword evidence="9" id="KW-0067">ATP-binding</keyword>